<evidence type="ECO:0008006" key="3">
    <source>
        <dbReference type="Google" id="ProtNLM"/>
    </source>
</evidence>
<dbReference type="GO" id="GO:0015035">
    <property type="term" value="F:protein-disulfide reductase activity"/>
    <property type="evidence" value="ECO:0007669"/>
    <property type="project" value="InterPro"/>
</dbReference>
<reference evidence="1" key="2">
    <citation type="submission" date="2020-09" db="EMBL/GenBank/DDBJ databases">
        <authorList>
            <person name="Sun Q."/>
            <person name="Zhou Y."/>
        </authorList>
    </citation>
    <scope>NUCLEOTIDE SEQUENCE</scope>
    <source>
        <strain evidence="1">CGMCC 1.16067</strain>
    </source>
</reference>
<dbReference type="InterPro" id="IPR007263">
    <property type="entry name" value="DCC1-like"/>
</dbReference>
<proteinExistence type="predicted"/>
<protein>
    <recommendedName>
        <fullName evidence="3">DUF393 domain-containing protein</fullName>
    </recommendedName>
</protein>
<comment type="caution">
    <text evidence="1">The sequence shown here is derived from an EMBL/GenBank/DDBJ whole genome shotgun (WGS) entry which is preliminary data.</text>
</comment>
<reference evidence="1" key="1">
    <citation type="journal article" date="2014" name="Int. J. Syst. Evol. Microbiol.">
        <title>Complete genome sequence of Corynebacterium casei LMG S-19264T (=DSM 44701T), isolated from a smear-ripened cheese.</title>
        <authorList>
            <consortium name="US DOE Joint Genome Institute (JGI-PGF)"/>
            <person name="Walter F."/>
            <person name="Albersmeier A."/>
            <person name="Kalinowski J."/>
            <person name="Ruckert C."/>
        </authorList>
    </citation>
    <scope>NUCLEOTIDE SEQUENCE</scope>
    <source>
        <strain evidence="1">CGMCC 1.16067</strain>
    </source>
</reference>
<dbReference type="EMBL" id="BMKQ01000001">
    <property type="protein sequence ID" value="GGF51901.1"/>
    <property type="molecule type" value="Genomic_DNA"/>
</dbReference>
<dbReference type="Pfam" id="PF04134">
    <property type="entry name" value="DCC1-like"/>
    <property type="match status" value="1"/>
</dbReference>
<name>A0A917BPE4_9ACTN</name>
<evidence type="ECO:0000313" key="1">
    <source>
        <dbReference type="EMBL" id="GGF51901.1"/>
    </source>
</evidence>
<gene>
    <name evidence="1" type="ORF">GCM10011519_27410</name>
</gene>
<sequence>MTTSRGPGLRHALLHDADCGFCVRSARWVQRLGCDVEMVAWQDFDELAAYAITPEAAHAEIHLVDGDRVLRGHEAIAGALRRSSYAVVRAAGAVLGSRAVRPVASRSYTWVAAHRQSLPGGTATCSLEERKAS</sequence>
<dbReference type="RefSeq" id="WP_188780282.1">
    <property type="nucleotide sequence ID" value="NZ_BMKQ01000001.1"/>
</dbReference>
<evidence type="ECO:0000313" key="2">
    <source>
        <dbReference type="Proteomes" id="UP000649179"/>
    </source>
</evidence>
<dbReference type="Proteomes" id="UP000649179">
    <property type="component" value="Unassembled WGS sequence"/>
</dbReference>
<keyword evidence="2" id="KW-1185">Reference proteome</keyword>
<accession>A0A917BPE4</accession>
<dbReference type="AlphaFoldDB" id="A0A917BPE4"/>
<organism evidence="1 2">
    <name type="scientific">Marmoricola endophyticus</name>
    <dbReference type="NCBI Taxonomy" id="2040280"/>
    <lineage>
        <taxon>Bacteria</taxon>
        <taxon>Bacillati</taxon>
        <taxon>Actinomycetota</taxon>
        <taxon>Actinomycetes</taxon>
        <taxon>Propionibacteriales</taxon>
        <taxon>Nocardioidaceae</taxon>
        <taxon>Marmoricola</taxon>
    </lineage>
</organism>